<organism evidence="1 2">
    <name type="scientific">Paenibacillus roseus</name>
    <dbReference type="NCBI Taxonomy" id="2798579"/>
    <lineage>
        <taxon>Bacteria</taxon>
        <taxon>Bacillati</taxon>
        <taxon>Bacillota</taxon>
        <taxon>Bacilli</taxon>
        <taxon>Bacillales</taxon>
        <taxon>Paenibacillaceae</taxon>
        <taxon>Paenibacillus</taxon>
    </lineage>
</organism>
<dbReference type="AlphaFoldDB" id="A0A934J3M2"/>
<reference evidence="1" key="1">
    <citation type="submission" date="2020-12" db="EMBL/GenBank/DDBJ databases">
        <authorList>
            <person name="Huq M.A."/>
        </authorList>
    </citation>
    <scope>NUCLEOTIDE SEQUENCE</scope>
    <source>
        <strain evidence="1">MAHUQ-46</strain>
    </source>
</reference>
<protein>
    <submittedName>
        <fullName evidence="1">Uncharacterized protein</fullName>
    </submittedName>
</protein>
<dbReference type="Proteomes" id="UP000640274">
    <property type="component" value="Unassembled WGS sequence"/>
</dbReference>
<dbReference type="EMBL" id="JAELUP010000014">
    <property type="protein sequence ID" value="MBJ6360888.1"/>
    <property type="molecule type" value="Genomic_DNA"/>
</dbReference>
<proteinExistence type="predicted"/>
<keyword evidence="2" id="KW-1185">Reference proteome</keyword>
<gene>
    <name evidence="1" type="ORF">JFN88_06095</name>
</gene>
<name>A0A934J3M2_9BACL</name>
<accession>A0A934J3M2</accession>
<dbReference type="RefSeq" id="WP_199018443.1">
    <property type="nucleotide sequence ID" value="NZ_JAELUP010000014.1"/>
</dbReference>
<sequence>MKSKTRQQAAERLTQIQARLYQIGQEEKALTDEARTIAGFLNLAQQEDKELADAAAKADASSENPGSA</sequence>
<evidence type="ECO:0000313" key="1">
    <source>
        <dbReference type="EMBL" id="MBJ6360888.1"/>
    </source>
</evidence>
<comment type="caution">
    <text evidence="1">The sequence shown here is derived from an EMBL/GenBank/DDBJ whole genome shotgun (WGS) entry which is preliminary data.</text>
</comment>
<evidence type="ECO:0000313" key="2">
    <source>
        <dbReference type="Proteomes" id="UP000640274"/>
    </source>
</evidence>